<comment type="subcellular location">
    <subcellularLocation>
        <location evidence="1">Membrane</location>
        <topology evidence="1">Multi-pass membrane protein</topology>
    </subcellularLocation>
</comment>
<dbReference type="PANTHER" id="PTHR22950:SF349">
    <property type="entry name" value="AMINO ACID TRANSPORTER TRANSMEMBRANE DOMAIN-CONTAINING PROTEIN"/>
    <property type="match status" value="1"/>
</dbReference>
<keyword evidence="4 5" id="KW-0472">Membrane</keyword>
<gene>
    <name evidence="7" type="ORF">g.18007</name>
</gene>
<sequence>MKNKEKVNINHLTSTAFTISQDGSTVSEGFGVFQSREQILPTVDSKAQLELENGKLSAEVEQFVVKHPTSYMDTMLHIFKGNIGSGLLAMGDAFKNGGLIFAPIMTAILGIISVHAQHLLLNCSDEMYKQSKIDKPPGFAATVGLVFAHGPIR</sequence>
<feature type="non-terminal residue" evidence="7">
    <location>
        <position position="153"/>
    </location>
</feature>
<dbReference type="EMBL" id="GDQN01002451">
    <property type="protein sequence ID" value="JAT88603.1"/>
    <property type="molecule type" value="Transcribed_RNA"/>
</dbReference>
<dbReference type="PANTHER" id="PTHR22950">
    <property type="entry name" value="AMINO ACID TRANSPORTER"/>
    <property type="match status" value="1"/>
</dbReference>
<accession>A0A1E1WNJ3</accession>
<organism evidence="7">
    <name type="scientific">Pectinophora gossypiella</name>
    <name type="common">Cotton pink bollworm</name>
    <name type="synonym">Depressaria gossypiella</name>
    <dbReference type="NCBI Taxonomy" id="13191"/>
    <lineage>
        <taxon>Eukaryota</taxon>
        <taxon>Metazoa</taxon>
        <taxon>Ecdysozoa</taxon>
        <taxon>Arthropoda</taxon>
        <taxon>Hexapoda</taxon>
        <taxon>Insecta</taxon>
        <taxon>Pterygota</taxon>
        <taxon>Neoptera</taxon>
        <taxon>Endopterygota</taxon>
        <taxon>Lepidoptera</taxon>
        <taxon>Glossata</taxon>
        <taxon>Ditrysia</taxon>
        <taxon>Gelechioidea</taxon>
        <taxon>Gelechiidae</taxon>
        <taxon>Apatetrinae</taxon>
        <taxon>Pectinophora</taxon>
    </lineage>
</organism>
<evidence type="ECO:0000313" key="7">
    <source>
        <dbReference type="EMBL" id="JAT88603.1"/>
    </source>
</evidence>
<evidence type="ECO:0000259" key="6">
    <source>
        <dbReference type="Pfam" id="PF01490"/>
    </source>
</evidence>
<proteinExistence type="predicted"/>
<dbReference type="OrthoDB" id="1684102at2759"/>
<keyword evidence="2 5" id="KW-0812">Transmembrane</keyword>
<evidence type="ECO:0000256" key="5">
    <source>
        <dbReference type="SAM" id="Phobius"/>
    </source>
</evidence>
<evidence type="ECO:0000256" key="1">
    <source>
        <dbReference type="ARBA" id="ARBA00004141"/>
    </source>
</evidence>
<keyword evidence="3 5" id="KW-1133">Transmembrane helix</keyword>
<name>A0A1E1WNJ3_PECGO</name>
<evidence type="ECO:0000256" key="3">
    <source>
        <dbReference type="ARBA" id="ARBA00022989"/>
    </source>
</evidence>
<dbReference type="GO" id="GO:0005774">
    <property type="term" value="C:vacuolar membrane"/>
    <property type="evidence" value="ECO:0007669"/>
    <property type="project" value="TreeGrafter"/>
</dbReference>
<protein>
    <recommendedName>
        <fullName evidence="6">Amino acid transporter transmembrane domain-containing protein</fullName>
    </recommendedName>
</protein>
<dbReference type="GO" id="GO:0015179">
    <property type="term" value="F:L-amino acid transmembrane transporter activity"/>
    <property type="evidence" value="ECO:0007669"/>
    <property type="project" value="TreeGrafter"/>
</dbReference>
<reference evidence="7" key="1">
    <citation type="submission" date="2015-09" db="EMBL/GenBank/DDBJ databases">
        <title>De novo assembly of Pectinophora gossypiella (Pink Bollworm) gut transcriptome.</title>
        <authorList>
            <person name="Tassone E.E."/>
        </authorList>
    </citation>
    <scope>NUCLEOTIDE SEQUENCE</scope>
</reference>
<dbReference type="InterPro" id="IPR013057">
    <property type="entry name" value="AA_transpt_TM"/>
</dbReference>
<feature type="domain" description="Amino acid transporter transmembrane" evidence="6">
    <location>
        <begin position="67"/>
        <end position="128"/>
    </location>
</feature>
<evidence type="ECO:0000256" key="4">
    <source>
        <dbReference type="ARBA" id="ARBA00023136"/>
    </source>
</evidence>
<evidence type="ECO:0000256" key="2">
    <source>
        <dbReference type="ARBA" id="ARBA00022692"/>
    </source>
</evidence>
<dbReference type="Pfam" id="PF01490">
    <property type="entry name" value="Aa_trans"/>
    <property type="match status" value="1"/>
</dbReference>
<dbReference type="AlphaFoldDB" id="A0A1E1WNJ3"/>
<feature type="transmembrane region" description="Helical" evidence="5">
    <location>
        <begin position="100"/>
        <end position="121"/>
    </location>
</feature>